<comment type="caution">
    <text evidence="2">The sequence shown here is derived from an EMBL/GenBank/DDBJ whole genome shotgun (WGS) entry which is preliminary data.</text>
</comment>
<sequence length="56" mass="5852">MATTPDPLPDHGEHDPAQTGVEPTEADGIANPEQPPMDDEPSGLPDKEGDELGDFA</sequence>
<organism evidence="2 3">
    <name type="scientific">Sphingomonas hominis</name>
    <dbReference type="NCBI Taxonomy" id="2741495"/>
    <lineage>
        <taxon>Bacteria</taxon>
        <taxon>Pseudomonadati</taxon>
        <taxon>Pseudomonadota</taxon>
        <taxon>Alphaproteobacteria</taxon>
        <taxon>Sphingomonadales</taxon>
        <taxon>Sphingomonadaceae</taxon>
        <taxon>Sphingomonas</taxon>
    </lineage>
</organism>
<proteinExistence type="predicted"/>
<dbReference type="RefSeq" id="WP_174191917.1">
    <property type="nucleotide sequence ID" value="NZ_JABULH010000001.1"/>
</dbReference>
<dbReference type="EMBL" id="JABULH010000001">
    <property type="protein sequence ID" value="NTS63817.1"/>
    <property type="molecule type" value="Genomic_DNA"/>
</dbReference>
<protein>
    <submittedName>
        <fullName evidence="2">Uncharacterized protein</fullName>
    </submittedName>
</protein>
<name>A0ABX2JCT1_9SPHN</name>
<evidence type="ECO:0000313" key="3">
    <source>
        <dbReference type="Proteomes" id="UP000621447"/>
    </source>
</evidence>
<accession>A0ABX2JCT1</accession>
<evidence type="ECO:0000313" key="2">
    <source>
        <dbReference type="EMBL" id="NTS63817.1"/>
    </source>
</evidence>
<keyword evidence="3" id="KW-1185">Reference proteome</keyword>
<evidence type="ECO:0000256" key="1">
    <source>
        <dbReference type="SAM" id="MobiDB-lite"/>
    </source>
</evidence>
<feature type="region of interest" description="Disordered" evidence="1">
    <location>
        <begin position="1"/>
        <end position="56"/>
    </location>
</feature>
<reference evidence="2 3" key="1">
    <citation type="submission" date="2020-06" db="EMBL/GenBank/DDBJ databases">
        <title>Sphingomonas hominis sp. nov., a member of the Sphingomonas, isolated from the hair of a 22-year-old girl.</title>
        <authorList>
            <person name="Zhang D.-F."/>
            <person name="Cui X.-W."/>
        </authorList>
    </citation>
    <scope>NUCLEOTIDE SEQUENCE [LARGE SCALE GENOMIC DNA]</scope>
    <source>
        <strain evidence="2 3">HHU CXW</strain>
    </source>
</reference>
<gene>
    <name evidence="2" type="ORF">HRV97_01410</name>
</gene>
<dbReference type="Proteomes" id="UP000621447">
    <property type="component" value="Unassembled WGS sequence"/>
</dbReference>